<proteinExistence type="predicted"/>
<name>A0A9D4JYW7_DREPO</name>
<dbReference type="EMBL" id="JAIWYP010000005">
    <property type="protein sequence ID" value="KAH3828169.1"/>
    <property type="molecule type" value="Genomic_DNA"/>
</dbReference>
<dbReference type="Proteomes" id="UP000828390">
    <property type="component" value="Unassembled WGS sequence"/>
</dbReference>
<evidence type="ECO:0000313" key="1">
    <source>
        <dbReference type="EMBL" id="KAH3828169.1"/>
    </source>
</evidence>
<keyword evidence="2" id="KW-1185">Reference proteome</keyword>
<dbReference type="AlphaFoldDB" id="A0A9D4JYW7"/>
<reference evidence="1" key="1">
    <citation type="journal article" date="2019" name="bioRxiv">
        <title>The Genome of the Zebra Mussel, Dreissena polymorpha: A Resource for Invasive Species Research.</title>
        <authorList>
            <person name="McCartney M.A."/>
            <person name="Auch B."/>
            <person name="Kono T."/>
            <person name="Mallez S."/>
            <person name="Zhang Y."/>
            <person name="Obille A."/>
            <person name="Becker A."/>
            <person name="Abrahante J.E."/>
            <person name="Garbe J."/>
            <person name="Badalamenti J.P."/>
            <person name="Herman A."/>
            <person name="Mangelson H."/>
            <person name="Liachko I."/>
            <person name="Sullivan S."/>
            <person name="Sone E.D."/>
            <person name="Koren S."/>
            <person name="Silverstein K.A.T."/>
            <person name="Beckman K.B."/>
            <person name="Gohl D.M."/>
        </authorList>
    </citation>
    <scope>NUCLEOTIDE SEQUENCE</scope>
    <source>
        <strain evidence="1">Duluth1</strain>
        <tissue evidence="1">Whole animal</tissue>
    </source>
</reference>
<protein>
    <submittedName>
        <fullName evidence="1">Uncharacterized protein</fullName>
    </submittedName>
</protein>
<gene>
    <name evidence="1" type="ORF">DPMN_130122</name>
</gene>
<accession>A0A9D4JYW7</accession>
<evidence type="ECO:0000313" key="2">
    <source>
        <dbReference type="Proteomes" id="UP000828390"/>
    </source>
</evidence>
<reference evidence="1" key="2">
    <citation type="submission" date="2020-11" db="EMBL/GenBank/DDBJ databases">
        <authorList>
            <person name="McCartney M.A."/>
            <person name="Auch B."/>
            <person name="Kono T."/>
            <person name="Mallez S."/>
            <person name="Becker A."/>
            <person name="Gohl D.M."/>
            <person name="Silverstein K.A.T."/>
            <person name="Koren S."/>
            <person name="Bechman K.B."/>
            <person name="Herman A."/>
            <person name="Abrahante J.E."/>
            <person name="Garbe J."/>
        </authorList>
    </citation>
    <scope>NUCLEOTIDE SEQUENCE</scope>
    <source>
        <strain evidence="1">Duluth1</strain>
        <tissue evidence="1">Whole animal</tissue>
    </source>
</reference>
<organism evidence="1 2">
    <name type="scientific">Dreissena polymorpha</name>
    <name type="common">Zebra mussel</name>
    <name type="synonym">Mytilus polymorpha</name>
    <dbReference type="NCBI Taxonomy" id="45954"/>
    <lineage>
        <taxon>Eukaryota</taxon>
        <taxon>Metazoa</taxon>
        <taxon>Spiralia</taxon>
        <taxon>Lophotrochozoa</taxon>
        <taxon>Mollusca</taxon>
        <taxon>Bivalvia</taxon>
        <taxon>Autobranchia</taxon>
        <taxon>Heteroconchia</taxon>
        <taxon>Euheterodonta</taxon>
        <taxon>Imparidentia</taxon>
        <taxon>Neoheterodontei</taxon>
        <taxon>Myida</taxon>
        <taxon>Dreissenoidea</taxon>
        <taxon>Dreissenidae</taxon>
        <taxon>Dreissena</taxon>
    </lineage>
</organism>
<sequence length="56" mass="6138">MSGVSDLMLFLMPEVRGQWFDAILSQKSGVSGLMPFSLPSQGFDAILYVRSQRSGV</sequence>
<comment type="caution">
    <text evidence="1">The sequence shown here is derived from an EMBL/GenBank/DDBJ whole genome shotgun (WGS) entry which is preliminary data.</text>
</comment>